<protein>
    <submittedName>
        <fullName evidence="2">Uncharacterized protein</fullName>
    </submittedName>
</protein>
<feature type="compositionally biased region" description="Basic and acidic residues" evidence="1">
    <location>
        <begin position="64"/>
        <end position="74"/>
    </location>
</feature>
<organism evidence="2 3">
    <name type="scientific">Rhamnusium bicolor</name>
    <dbReference type="NCBI Taxonomy" id="1586634"/>
    <lineage>
        <taxon>Eukaryota</taxon>
        <taxon>Metazoa</taxon>
        <taxon>Ecdysozoa</taxon>
        <taxon>Arthropoda</taxon>
        <taxon>Hexapoda</taxon>
        <taxon>Insecta</taxon>
        <taxon>Pterygota</taxon>
        <taxon>Neoptera</taxon>
        <taxon>Endopterygota</taxon>
        <taxon>Coleoptera</taxon>
        <taxon>Polyphaga</taxon>
        <taxon>Cucujiformia</taxon>
        <taxon>Chrysomeloidea</taxon>
        <taxon>Cerambycidae</taxon>
        <taxon>Lepturinae</taxon>
        <taxon>Rhagiini</taxon>
        <taxon>Rhamnusium</taxon>
    </lineage>
</organism>
<evidence type="ECO:0000313" key="3">
    <source>
        <dbReference type="Proteomes" id="UP001162156"/>
    </source>
</evidence>
<evidence type="ECO:0000256" key="1">
    <source>
        <dbReference type="SAM" id="MobiDB-lite"/>
    </source>
</evidence>
<keyword evidence="3" id="KW-1185">Reference proteome</keyword>
<evidence type="ECO:0000313" key="2">
    <source>
        <dbReference type="EMBL" id="KAJ8931117.1"/>
    </source>
</evidence>
<dbReference type="AlphaFoldDB" id="A0AAV8WXY4"/>
<proteinExistence type="predicted"/>
<gene>
    <name evidence="2" type="ORF">NQ314_016018</name>
</gene>
<sequence length="74" mass="8446">MTEIFYGKTQLKNNAVPSIFQFPKHLLKTVKARRRLIRTDQQDEISGVINATELPRESLPVPENEPKENSPVEG</sequence>
<feature type="region of interest" description="Disordered" evidence="1">
    <location>
        <begin position="41"/>
        <end position="74"/>
    </location>
</feature>
<dbReference type="EMBL" id="JANEYF010004463">
    <property type="protein sequence ID" value="KAJ8931117.1"/>
    <property type="molecule type" value="Genomic_DNA"/>
</dbReference>
<comment type="caution">
    <text evidence="2">The sequence shown here is derived from an EMBL/GenBank/DDBJ whole genome shotgun (WGS) entry which is preliminary data.</text>
</comment>
<dbReference type="Proteomes" id="UP001162156">
    <property type="component" value="Unassembled WGS sequence"/>
</dbReference>
<reference evidence="2" key="1">
    <citation type="journal article" date="2023" name="Insect Mol. Biol.">
        <title>Genome sequencing provides insights into the evolution of gene families encoding plant cell wall-degrading enzymes in longhorned beetles.</title>
        <authorList>
            <person name="Shin N.R."/>
            <person name="Okamura Y."/>
            <person name="Kirsch R."/>
            <person name="Pauchet Y."/>
        </authorList>
    </citation>
    <scope>NUCLEOTIDE SEQUENCE</scope>
    <source>
        <strain evidence="2">RBIC_L_NR</strain>
    </source>
</reference>
<name>A0AAV8WXY4_9CUCU</name>
<accession>A0AAV8WXY4</accession>